<feature type="signal peptide" evidence="1">
    <location>
        <begin position="1"/>
        <end position="21"/>
    </location>
</feature>
<protein>
    <submittedName>
        <fullName evidence="2">Uncharacterized protein</fullName>
    </submittedName>
</protein>
<keyword evidence="1" id="KW-0732">Signal</keyword>
<dbReference type="EMBL" id="JABMCH010000050">
    <property type="protein sequence ID" value="NUU46020.1"/>
    <property type="molecule type" value="Genomic_DNA"/>
</dbReference>
<evidence type="ECO:0000313" key="2">
    <source>
        <dbReference type="EMBL" id="NUU46020.1"/>
    </source>
</evidence>
<evidence type="ECO:0000313" key="3">
    <source>
        <dbReference type="Proteomes" id="UP000536441"/>
    </source>
</evidence>
<dbReference type="Proteomes" id="UP000536441">
    <property type="component" value="Unassembled WGS sequence"/>
</dbReference>
<accession>A0A7Y6B2Y7</accession>
<organism evidence="2 3">
    <name type="scientific">Sphingomonas zeae</name>
    <dbReference type="NCBI Taxonomy" id="1646122"/>
    <lineage>
        <taxon>Bacteria</taxon>
        <taxon>Pseudomonadati</taxon>
        <taxon>Pseudomonadota</taxon>
        <taxon>Alphaproteobacteria</taxon>
        <taxon>Sphingomonadales</taxon>
        <taxon>Sphingomonadaceae</taxon>
        <taxon>Sphingomonas</taxon>
    </lineage>
</organism>
<feature type="chain" id="PRO_5030564844" evidence="1">
    <location>
        <begin position="22"/>
        <end position="155"/>
    </location>
</feature>
<dbReference type="AlphaFoldDB" id="A0A7Y6B2Y7"/>
<comment type="caution">
    <text evidence="2">The sequence shown here is derived from an EMBL/GenBank/DDBJ whole genome shotgun (WGS) entry which is preliminary data.</text>
</comment>
<reference evidence="2 3" key="1">
    <citation type="submission" date="2020-05" db="EMBL/GenBank/DDBJ databases">
        <title>Genome Sequencing of Type Strains.</title>
        <authorList>
            <person name="Lemaire J.F."/>
            <person name="Inderbitzin P."/>
            <person name="Gregorio O.A."/>
            <person name="Collins S.B."/>
            <person name="Wespe N."/>
            <person name="Knight-Connoni V."/>
        </authorList>
    </citation>
    <scope>NUCLEOTIDE SEQUENCE [LARGE SCALE GENOMIC DNA]</scope>
    <source>
        <strain evidence="2 3">DSM 100049</strain>
    </source>
</reference>
<proteinExistence type="predicted"/>
<gene>
    <name evidence="2" type="ORF">HP438_03390</name>
</gene>
<sequence>MRTLLWVGAAALACLSSSAAAQTYPKIIAPSTIVPPSGVAYSDADGSTKVASPATPLPVTAVARTEAVQLIAASSSTGTQTLFGGSYAFAQSCINYNGQSITLRYRGPDGATMQTAATKTATDVSLVAVPAGAVMDATVPSAAIGCNASMTRIPQ</sequence>
<name>A0A7Y6B2Y7_9SPHN</name>
<keyword evidence="3" id="KW-1185">Reference proteome</keyword>
<evidence type="ECO:0000256" key="1">
    <source>
        <dbReference type="SAM" id="SignalP"/>
    </source>
</evidence>
<dbReference type="RefSeq" id="WP_175310798.1">
    <property type="nucleotide sequence ID" value="NZ_CBCRYR010000041.1"/>
</dbReference>